<evidence type="ECO:0000313" key="2">
    <source>
        <dbReference type="Proteomes" id="UP001600941"/>
    </source>
</evidence>
<comment type="caution">
    <text evidence="1">The sequence shown here is derived from an EMBL/GenBank/DDBJ whole genome shotgun (WGS) entry which is preliminary data.</text>
</comment>
<dbReference type="Proteomes" id="UP001600941">
    <property type="component" value="Unassembled WGS sequence"/>
</dbReference>
<name>A0ABQ0BTF3_9FIRM</name>
<protein>
    <submittedName>
        <fullName evidence="1">Uncharacterized protein</fullName>
    </submittedName>
</protein>
<accession>A0ABQ0BTF3</accession>
<reference evidence="1 2" key="1">
    <citation type="submission" date="2024-04" db="EMBL/GenBank/DDBJ databases">
        <title>Defined microbial consortia suppress multidrug-resistant proinflammatory Enterobacteriaceae via ecological control.</title>
        <authorList>
            <person name="Furuichi M."/>
            <person name="Kawaguchi T."/>
            <person name="Pust M."/>
            <person name="Yasuma K."/>
            <person name="Plichta D."/>
            <person name="Hasegawa N."/>
            <person name="Ohya T."/>
            <person name="Bhattarai S."/>
            <person name="Sasajima S."/>
            <person name="Aoto Y."/>
            <person name="Tuganbaev T."/>
            <person name="Yaginuma M."/>
            <person name="Ueda M."/>
            <person name="Okahashi N."/>
            <person name="Amafuji K."/>
            <person name="Kiridooshi Y."/>
            <person name="Sugita K."/>
            <person name="Strazar M."/>
            <person name="Skelly A."/>
            <person name="Suda W."/>
            <person name="Hattori M."/>
            <person name="Nakamoto N."/>
            <person name="Caballero S."/>
            <person name="Norman J."/>
            <person name="Olle B."/>
            <person name="Tanoue T."/>
            <person name="Arita M."/>
            <person name="Bucci V."/>
            <person name="Atarashi K."/>
            <person name="Xavier R."/>
            <person name="Honda K."/>
        </authorList>
    </citation>
    <scope>NUCLEOTIDE SEQUENCE [LARGE SCALE GENOMIC DNA]</scope>
    <source>
        <strain evidence="2">k34-0107-D12</strain>
    </source>
</reference>
<gene>
    <name evidence="1" type="ORF">K340107D12_26460</name>
</gene>
<evidence type="ECO:0000313" key="1">
    <source>
        <dbReference type="EMBL" id="GAA6499830.1"/>
    </source>
</evidence>
<sequence>MWNNGKIHTGRYQADILSYKTLEEMKDSFLTVKGDYDGFYVSGIILYHAIQTFGKKGRDVVIGYSPIDIKNT</sequence>
<keyword evidence="2" id="KW-1185">Reference proteome</keyword>
<proteinExistence type="predicted"/>
<organism evidence="1 2">
    <name type="scientific">Blautia parvula</name>
    <dbReference type="NCBI Taxonomy" id="2877527"/>
    <lineage>
        <taxon>Bacteria</taxon>
        <taxon>Bacillati</taxon>
        <taxon>Bacillota</taxon>
        <taxon>Clostridia</taxon>
        <taxon>Lachnospirales</taxon>
        <taxon>Lachnospiraceae</taxon>
        <taxon>Blautia</taxon>
    </lineage>
</organism>
<dbReference type="EMBL" id="BAABZQ010000001">
    <property type="protein sequence ID" value="GAA6499830.1"/>
    <property type="molecule type" value="Genomic_DNA"/>
</dbReference>